<dbReference type="EMBL" id="VSSQ01049792">
    <property type="protein sequence ID" value="MPN03875.1"/>
    <property type="molecule type" value="Genomic_DNA"/>
</dbReference>
<evidence type="ECO:0000313" key="2">
    <source>
        <dbReference type="EMBL" id="MPN03875.1"/>
    </source>
</evidence>
<accession>A0A645EPD3</accession>
<name>A0A645EPD3_9ZZZZ</name>
<organism evidence="2">
    <name type="scientific">bioreactor metagenome</name>
    <dbReference type="NCBI Taxonomy" id="1076179"/>
    <lineage>
        <taxon>unclassified sequences</taxon>
        <taxon>metagenomes</taxon>
        <taxon>ecological metagenomes</taxon>
    </lineage>
</organism>
<gene>
    <name evidence="2" type="ORF">SDC9_151110</name>
</gene>
<evidence type="ECO:0000256" key="1">
    <source>
        <dbReference type="SAM" id="MobiDB-lite"/>
    </source>
</evidence>
<reference evidence="2" key="1">
    <citation type="submission" date="2019-08" db="EMBL/GenBank/DDBJ databases">
        <authorList>
            <person name="Kucharzyk K."/>
            <person name="Murdoch R.W."/>
            <person name="Higgins S."/>
            <person name="Loffler F."/>
        </authorList>
    </citation>
    <scope>NUCLEOTIDE SEQUENCE</scope>
</reference>
<sequence>MHLAGGHARLQGQRSAAGVPDHGGRVPSHRNGGVPVRVRDEHGVRSGPGQREPPGRYPRRRHRGEAGLPAGGRNDRGRRHRPRRGGGGG</sequence>
<feature type="compositionally biased region" description="Basic residues" evidence="1">
    <location>
        <begin position="76"/>
        <end position="89"/>
    </location>
</feature>
<dbReference type="AlphaFoldDB" id="A0A645EPD3"/>
<proteinExistence type="predicted"/>
<protein>
    <submittedName>
        <fullName evidence="2">Uncharacterized protein</fullName>
    </submittedName>
</protein>
<comment type="caution">
    <text evidence="2">The sequence shown here is derived from an EMBL/GenBank/DDBJ whole genome shotgun (WGS) entry which is preliminary data.</text>
</comment>
<feature type="region of interest" description="Disordered" evidence="1">
    <location>
        <begin position="1"/>
        <end position="89"/>
    </location>
</feature>